<dbReference type="SUPFAM" id="SSF46785">
    <property type="entry name" value="Winged helix' DNA-binding domain"/>
    <property type="match status" value="1"/>
</dbReference>
<dbReference type="InterPro" id="IPR014710">
    <property type="entry name" value="RmlC-like_jellyroll"/>
</dbReference>
<keyword evidence="2" id="KW-0238">DNA-binding</keyword>
<evidence type="ECO:0000259" key="4">
    <source>
        <dbReference type="PROSITE" id="PS51063"/>
    </source>
</evidence>
<dbReference type="SUPFAM" id="SSF51206">
    <property type="entry name" value="cAMP-binding domain-like"/>
    <property type="match status" value="1"/>
</dbReference>
<dbReference type="InterPro" id="IPR000595">
    <property type="entry name" value="cNMP-bd_dom"/>
</dbReference>
<accession>A0ABS2FTY5</accession>
<dbReference type="PANTHER" id="PTHR24567:SF74">
    <property type="entry name" value="HTH-TYPE TRANSCRIPTIONAL REGULATOR ARCR"/>
    <property type="match status" value="1"/>
</dbReference>
<keyword evidence="6" id="KW-1185">Reference proteome</keyword>
<reference evidence="5 6" key="1">
    <citation type="journal article" date="2021" name="Sci. Rep.">
        <title>The distribution of antibiotic resistance genes in chicken gut microbiota commensals.</title>
        <authorList>
            <person name="Juricova H."/>
            <person name="Matiasovicova J."/>
            <person name="Kubasova T."/>
            <person name="Cejkova D."/>
            <person name="Rychlik I."/>
        </authorList>
    </citation>
    <scope>NUCLEOTIDE SEQUENCE [LARGE SCALE GENOMIC DNA]</scope>
    <source>
        <strain evidence="5 6">An411</strain>
    </source>
</reference>
<dbReference type="Proteomes" id="UP000719500">
    <property type="component" value="Unassembled WGS sequence"/>
</dbReference>
<evidence type="ECO:0000256" key="1">
    <source>
        <dbReference type="ARBA" id="ARBA00023015"/>
    </source>
</evidence>
<keyword evidence="3" id="KW-0804">Transcription</keyword>
<name>A0ABS2FTY5_9FIRM</name>
<dbReference type="PANTHER" id="PTHR24567">
    <property type="entry name" value="CRP FAMILY TRANSCRIPTIONAL REGULATORY PROTEIN"/>
    <property type="match status" value="1"/>
</dbReference>
<dbReference type="CDD" id="cd00038">
    <property type="entry name" value="CAP_ED"/>
    <property type="match status" value="1"/>
</dbReference>
<evidence type="ECO:0000256" key="2">
    <source>
        <dbReference type="ARBA" id="ARBA00023125"/>
    </source>
</evidence>
<evidence type="ECO:0000313" key="5">
    <source>
        <dbReference type="EMBL" id="MBM6851092.1"/>
    </source>
</evidence>
<dbReference type="PROSITE" id="PS51063">
    <property type="entry name" value="HTH_CRP_2"/>
    <property type="match status" value="1"/>
</dbReference>
<protein>
    <submittedName>
        <fullName evidence="5">Crp/Fnr family transcriptional regulator</fullName>
    </submittedName>
</protein>
<dbReference type="Gene3D" id="2.60.120.10">
    <property type="entry name" value="Jelly Rolls"/>
    <property type="match status" value="1"/>
</dbReference>
<keyword evidence="1" id="KW-0805">Transcription regulation</keyword>
<dbReference type="InterPro" id="IPR012318">
    <property type="entry name" value="HTH_CRP"/>
</dbReference>
<dbReference type="Pfam" id="PF13545">
    <property type="entry name" value="HTH_Crp_2"/>
    <property type="match status" value="1"/>
</dbReference>
<gene>
    <name evidence="5" type="ORF">H9X91_06520</name>
</gene>
<dbReference type="InterPro" id="IPR036388">
    <property type="entry name" value="WH-like_DNA-bd_sf"/>
</dbReference>
<dbReference type="InterPro" id="IPR036390">
    <property type="entry name" value="WH_DNA-bd_sf"/>
</dbReference>
<dbReference type="Gene3D" id="1.10.10.10">
    <property type="entry name" value="Winged helix-like DNA-binding domain superfamily/Winged helix DNA-binding domain"/>
    <property type="match status" value="1"/>
</dbReference>
<feature type="domain" description="HTH crp-type" evidence="4">
    <location>
        <begin position="145"/>
        <end position="211"/>
    </location>
</feature>
<dbReference type="SMART" id="SM00419">
    <property type="entry name" value="HTH_CRP"/>
    <property type="match status" value="1"/>
</dbReference>
<organism evidence="5 6">
    <name type="scientific">Oscillibacter valericigenes</name>
    <dbReference type="NCBI Taxonomy" id="351091"/>
    <lineage>
        <taxon>Bacteria</taxon>
        <taxon>Bacillati</taxon>
        <taxon>Bacillota</taxon>
        <taxon>Clostridia</taxon>
        <taxon>Eubacteriales</taxon>
        <taxon>Oscillospiraceae</taxon>
        <taxon>Oscillibacter</taxon>
    </lineage>
</organism>
<sequence>MTFQDCFPIWDRLDADQQARILGNLAFRSVGKGTILHNGNADCTGLLLVKSGQLRAYILSDEGREITIYRLFDRDLCLLSASCIMRSIQFEVTIEAEKDTEIWVISPEVYQSLMEVSAPVANYTNELMASRFSEVMWLMEQVMWKSMDKRLAAFLLEEAAIEGTSALKITHETIANHLGSHREVVTRMLRYFQSEGMVRLSRGMVQLLDEEKLRRLQDDRA</sequence>
<evidence type="ECO:0000313" key="6">
    <source>
        <dbReference type="Proteomes" id="UP000719500"/>
    </source>
</evidence>
<proteinExistence type="predicted"/>
<dbReference type="PRINTS" id="PR00034">
    <property type="entry name" value="HTHCRP"/>
</dbReference>
<comment type="caution">
    <text evidence="5">The sequence shown here is derived from an EMBL/GenBank/DDBJ whole genome shotgun (WGS) entry which is preliminary data.</text>
</comment>
<evidence type="ECO:0000256" key="3">
    <source>
        <dbReference type="ARBA" id="ARBA00023163"/>
    </source>
</evidence>
<dbReference type="InterPro" id="IPR018490">
    <property type="entry name" value="cNMP-bd_dom_sf"/>
</dbReference>
<dbReference type="RefSeq" id="WP_204803698.1">
    <property type="nucleotide sequence ID" value="NZ_JACSNX010000006.1"/>
</dbReference>
<dbReference type="Pfam" id="PF00027">
    <property type="entry name" value="cNMP_binding"/>
    <property type="match status" value="1"/>
</dbReference>
<dbReference type="EMBL" id="JACSNX010000006">
    <property type="protein sequence ID" value="MBM6851092.1"/>
    <property type="molecule type" value="Genomic_DNA"/>
</dbReference>
<dbReference type="InterPro" id="IPR050397">
    <property type="entry name" value="Env_Response_Regulators"/>
</dbReference>